<organism evidence="2 3">
    <name type="scientific">Lentilactobacillus hilgardii</name>
    <name type="common">Lactobacillus hilgardii</name>
    <dbReference type="NCBI Taxonomy" id="1588"/>
    <lineage>
        <taxon>Bacteria</taxon>
        <taxon>Bacillati</taxon>
        <taxon>Bacillota</taxon>
        <taxon>Bacilli</taxon>
        <taxon>Lactobacillales</taxon>
        <taxon>Lactobacillaceae</taxon>
        <taxon>Lentilactobacillus</taxon>
    </lineage>
</organism>
<dbReference type="NCBIfam" id="TIGR00762">
    <property type="entry name" value="DegV"/>
    <property type="match status" value="1"/>
</dbReference>
<dbReference type="RefSeq" id="WP_004466260.1">
    <property type="nucleotide sequence ID" value="NZ_CABKOL010000104.1"/>
</dbReference>
<keyword evidence="1" id="KW-0446">Lipid-binding</keyword>
<dbReference type="AlphaFoldDB" id="A0A6P1E879"/>
<dbReference type="Gene3D" id="3.40.50.10170">
    <property type="match status" value="1"/>
</dbReference>
<dbReference type="GO" id="GO:0008289">
    <property type="term" value="F:lipid binding"/>
    <property type="evidence" value="ECO:0007669"/>
    <property type="project" value="UniProtKB-KW"/>
</dbReference>
<protein>
    <submittedName>
        <fullName evidence="2">DegV family EDD domain-containing protein</fullName>
    </submittedName>
</protein>
<dbReference type="InterPro" id="IPR003797">
    <property type="entry name" value="DegV"/>
</dbReference>
<name>A0A6P1E879_LENHI</name>
<reference evidence="2 3" key="1">
    <citation type="submission" date="2019-12" db="EMBL/GenBank/DDBJ databases">
        <title>Lactobacillus hilgardii FLUB.</title>
        <authorList>
            <person name="Gustaw K."/>
        </authorList>
    </citation>
    <scope>NUCLEOTIDE SEQUENCE [LARGE SCALE GENOMIC DNA]</scope>
    <source>
        <strain evidence="2 3">FLUB</strain>
    </source>
</reference>
<dbReference type="EMBL" id="CP047121">
    <property type="protein sequence ID" value="QHB52958.1"/>
    <property type="molecule type" value="Genomic_DNA"/>
</dbReference>
<dbReference type="SMR" id="A0A6P1E879"/>
<dbReference type="Gene3D" id="3.30.1180.10">
    <property type="match status" value="1"/>
</dbReference>
<evidence type="ECO:0000256" key="1">
    <source>
        <dbReference type="ARBA" id="ARBA00023121"/>
    </source>
</evidence>
<dbReference type="Proteomes" id="UP000465035">
    <property type="component" value="Chromosome"/>
</dbReference>
<dbReference type="SUPFAM" id="SSF82549">
    <property type="entry name" value="DAK1/DegV-like"/>
    <property type="match status" value="1"/>
</dbReference>
<dbReference type="PANTHER" id="PTHR33434:SF8">
    <property type="entry name" value="DEGV DOMAIN-CONTAINING PROTEIN SPR1019"/>
    <property type="match status" value="1"/>
</dbReference>
<dbReference type="GeneID" id="69059203"/>
<gene>
    <name evidence="2" type="ORF">GQR93_12540</name>
</gene>
<proteinExistence type="predicted"/>
<accession>A0A6P1E879</accession>
<evidence type="ECO:0000313" key="3">
    <source>
        <dbReference type="Proteomes" id="UP000465035"/>
    </source>
</evidence>
<sequence>MHNIKIVTDSAAHLSPNDINHYHITVMNSPILINGKVFGYVNKISSEKFMQMFDDDGRAPIIGEISVEALTHTYDELGADGSQILSIHLSDTLSNTYKNAKSAAAKSTSQVTVINSRVTAAGLAYQVMTAAEAIAKGQRMIDVLASMEQVRDKTKIFFSAPNNSQLVNRRVIGKIRGTIEKRLNVSYVIEFKNNDFSFVTRSRQDELVNQFWHDQLTIMHHEPIVQLSILHSGNPDRANFLYQMLSKEFPFVPISKIPTNPEMACFIGNEATGVTYLLG</sequence>
<evidence type="ECO:0000313" key="2">
    <source>
        <dbReference type="EMBL" id="QHB52958.1"/>
    </source>
</evidence>
<dbReference type="PROSITE" id="PS51482">
    <property type="entry name" value="DEGV"/>
    <property type="match status" value="1"/>
</dbReference>
<dbReference type="InterPro" id="IPR050270">
    <property type="entry name" value="DegV_domain_contain"/>
</dbReference>
<dbReference type="PANTHER" id="PTHR33434">
    <property type="entry name" value="DEGV DOMAIN-CONTAINING PROTEIN DR_1986-RELATED"/>
    <property type="match status" value="1"/>
</dbReference>
<dbReference type="Pfam" id="PF02645">
    <property type="entry name" value="DegV"/>
    <property type="match status" value="1"/>
</dbReference>
<dbReference type="InterPro" id="IPR043168">
    <property type="entry name" value="DegV_C"/>
</dbReference>